<evidence type="ECO:0000256" key="1">
    <source>
        <dbReference type="ARBA" id="ARBA00022448"/>
    </source>
</evidence>
<dbReference type="GO" id="GO:1903805">
    <property type="term" value="P:L-valine import across plasma membrane"/>
    <property type="evidence" value="ECO:0007669"/>
    <property type="project" value="TreeGrafter"/>
</dbReference>
<dbReference type="AlphaFoldDB" id="A0A0K2SHU8"/>
<dbReference type="Pfam" id="PF00005">
    <property type="entry name" value="ABC_tran"/>
    <property type="match status" value="1"/>
</dbReference>
<gene>
    <name evidence="5" type="ORF">LIP_0760</name>
</gene>
<accession>A0A0K2SHU8</accession>
<dbReference type="InterPro" id="IPR051120">
    <property type="entry name" value="ABC_AA/LPS_Transport"/>
</dbReference>
<dbReference type="GO" id="GO:0015192">
    <property type="term" value="F:L-phenylalanine transmembrane transporter activity"/>
    <property type="evidence" value="ECO:0007669"/>
    <property type="project" value="TreeGrafter"/>
</dbReference>
<feature type="domain" description="ABC transporter" evidence="4">
    <location>
        <begin position="4"/>
        <end position="236"/>
    </location>
</feature>
<keyword evidence="6" id="KW-1185">Reference proteome</keyword>
<dbReference type="InterPro" id="IPR003439">
    <property type="entry name" value="ABC_transporter-like_ATP-bd"/>
</dbReference>
<proteinExistence type="predicted"/>
<dbReference type="EMBL" id="AP014924">
    <property type="protein sequence ID" value="BAS26617.1"/>
    <property type="molecule type" value="Genomic_DNA"/>
</dbReference>
<dbReference type="GO" id="GO:0042941">
    <property type="term" value="P:D-alanine transmembrane transport"/>
    <property type="evidence" value="ECO:0007669"/>
    <property type="project" value="TreeGrafter"/>
</dbReference>
<dbReference type="FunFam" id="3.40.50.300:FF:000421">
    <property type="entry name" value="Branched-chain amino acid ABC transporter ATP-binding protein"/>
    <property type="match status" value="1"/>
</dbReference>
<keyword evidence="2" id="KW-0547">Nucleotide-binding</keyword>
<dbReference type="GO" id="GO:1903806">
    <property type="term" value="P:L-isoleucine import across plasma membrane"/>
    <property type="evidence" value="ECO:0007669"/>
    <property type="project" value="TreeGrafter"/>
</dbReference>
<evidence type="ECO:0000259" key="4">
    <source>
        <dbReference type="PROSITE" id="PS50893"/>
    </source>
</evidence>
<dbReference type="GO" id="GO:0005886">
    <property type="term" value="C:plasma membrane"/>
    <property type="evidence" value="ECO:0007669"/>
    <property type="project" value="TreeGrafter"/>
</dbReference>
<evidence type="ECO:0000313" key="6">
    <source>
        <dbReference type="Proteomes" id="UP000065807"/>
    </source>
</evidence>
<dbReference type="CDD" id="cd03219">
    <property type="entry name" value="ABC_Mj1267_LivG_branched"/>
    <property type="match status" value="1"/>
</dbReference>
<evidence type="ECO:0000256" key="3">
    <source>
        <dbReference type="ARBA" id="ARBA00022840"/>
    </source>
</evidence>
<evidence type="ECO:0000256" key="2">
    <source>
        <dbReference type="ARBA" id="ARBA00022741"/>
    </source>
</evidence>
<dbReference type="RefSeq" id="WP_068134455.1">
    <property type="nucleotide sequence ID" value="NZ_AP014924.1"/>
</dbReference>
<dbReference type="InterPro" id="IPR027417">
    <property type="entry name" value="P-loop_NTPase"/>
</dbReference>
<dbReference type="SUPFAM" id="SSF52540">
    <property type="entry name" value="P-loop containing nucleoside triphosphate hydrolases"/>
    <property type="match status" value="1"/>
</dbReference>
<dbReference type="PROSITE" id="PS50893">
    <property type="entry name" value="ABC_TRANSPORTER_2"/>
    <property type="match status" value="1"/>
</dbReference>
<dbReference type="STRING" id="1555112.LIP_0760"/>
<dbReference type="GO" id="GO:0015808">
    <property type="term" value="P:L-alanine transport"/>
    <property type="evidence" value="ECO:0007669"/>
    <property type="project" value="TreeGrafter"/>
</dbReference>
<protein>
    <submittedName>
        <fullName evidence="5">ABC transporter</fullName>
    </submittedName>
</protein>
<name>A0A0K2SHU8_LIMPI</name>
<dbReference type="PANTHER" id="PTHR45772:SF7">
    <property type="entry name" value="AMINO ACID ABC TRANSPORTER ATP-BINDING PROTEIN"/>
    <property type="match status" value="1"/>
</dbReference>
<keyword evidence="3" id="KW-0067">ATP-binding</keyword>
<sequence length="236" mass="25635">MSLLQARKLTVRFGGLTALRDVDLGVEEGEIVGLIGPNGAGKTTFFNGLSGYVRPSSGSLTFLGEEVTGLPPFELARRGVGRTFQIVKPFPHLSVLDNVLVGAYLRHPARADAVRKAQEVLEFVELADRRDQLASDLTLAGRKRLEIAKALATEPRLLLLDEVVAGLNPTEAAQTVGLIRRIRDQGITIVIVEHIMQVIMDISDRITVLNYGSKIAEGTPAQVARDRTVIEAYLGE</sequence>
<organism evidence="5 6">
    <name type="scientific">Limnochorda pilosa</name>
    <dbReference type="NCBI Taxonomy" id="1555112"/>
    <lineage>
        <taxon>Bacteria</taxon>
        <taxon>Bacillati</taxon>
        <taxon>Bacillota</taxon>
        <taxon>Limnochordia</taxon>
        <taxon>Limnochordales</taxon>
        <taxon>Limnochordaceae</taxon>
        <taxon>Limnochorda</taxon>
    </lineage>
</organism>
<dbReference type="Proteomes" id="UP000065807">
    <property type="component" value="Chromosome"/>
</dbReference>
<dbReference type="GO" id="GO:0005304">
    <property type="term" value="F:L-valine transmembrane transporter activity"/>
    <property type="evidence" value="ECO:0007669"/>
    <property type="project" value="TreeGrafter"/>
</dbReference>
<dbReference type="PANTHER" id="PTHR45772">
    <property type="entry name" value="CONSERVED COMPONENT OF ABC TRANSPORTER FOR NATURAL AMINO ACIDS-RELATED"/>
    <property type="match status" value="1"/>
</dbReference>
<dbReference type="OrthoDB" id="9805514at2"/>
<reference evidence="6" key="1">
    <citation type="submission" date="2015-07" db="EMBL/GenBank/DDBJ databases">
        <title>Complete genome sequence and phylogenetic analysis of Limnochorda pilosa.</title>
        <authorList>
            <person name="Watanabe M."/>
            <person name="Kojima H."/>
            <person name="Fukui M."/>
        </authorList>
    </citation>
    <scope>NUCLEOTIDE SEQUENCE [LARGE SCALE GENOMIC DNA]</scope>
    <source>
        <strain evidence="6">HC45</strain>
    </source>
</reference>
<dbReference type="PATRIC" id="fig|1555112.3.peg.792"/>
<dbReference type="Gene3D" id="3.40.50.300">
    <property type="entry name" value="P-loop containing nucleotide triphosphate hydrolases"/>
    <property type="match status" value="1"/>
</dbReference>
<evidence type="ECO:0000313" key="5">
    <source>
        <dbReference type="EMBL" id="BAS26617.1"/>
    </source>
</evidence>
<reference evidence="6" key="2">
    <citation type="journal article" date="2016" name="Int. J. Syst. Evol. Microbiol.">
        <title>Complete genome sequence and cell structure of Limnochorda pilosa, a Gram-negative spore-former within the phylum Firmicutes.</title>
        <authorList>
            <person name="Watanabe M."/>
            <person name="Kojima H."/>
            <person name="Fukui M."/>
        </authorList>
    </citation>
    <scope>NUCLEOTIDE SEQUENCE [LARGE SCALE GENOMIC DNA]</scope>
    <source>
        <strain evidence="6">HC45</strain>
    </source>
</reference>
<dbReference type="KEGG" id="lpil:LIP_0760"/>
<dbReference type="InterPro" id="IPR032823">
    <property type="entry name" value="BCA_ABC_TP_C"/>
</dbReference>
<keyword evidence="1" id="KW-0813">Transport</keyword>
<dbReference type="GO" id="GO:0005524">
    <property type="term" value="F:ATP binding"/>
    <property type="evidence" value="ECO:0007669"/>
    <property type="project" value="UniProtKB-KW"/>
</dbReference>
<dbReference type="SMART" id="SM00382">
    <property type="entry name" value="AAA"/>
    <property type="match status" value="1"/>
</dbReference>
<dbReference type="GO" id="GO:0015188">
    <property type="term" value="F:L-isoleucine transmembrane transporter activity"/>
    <property type="evidence" value="ECO:0007669"/>
    <property type="project" value="TreeGrafter"/>
</dbReference>
<dbReference type="Pfam" id="PF12399">
    <property type="entry name" value="BCA_ABC_TP_C"/>
    <property type="match status" value="1"/>
</dbReference>
<dbReference type="GO" id="GO:0016887">
    <property type="term" value="F:ATP hydrolysis activity"/>
    <property type="evidence" value="ECO:0007669"/>
    <property type="project" value="InterPro"/>
</dbReference>
<dbReference type="InterPro" id="IPR003593">
    <property type="entry name" value="AAA+_ATPase"/>
</dbReference>